<dbReference type="EMBL" id="IACJ01107894">
    <property type="protein sequence ID" value="LAA55033.1"/>
    <property type="molecule type" value="Transcribed_RNA"/>
</dbReference>
<name>A0A2D4G5K5_MICCO</name>
<accession>A0A2D4G5K5</accession>
<reference evidence="1" key="2">
    <citation type="submission" date="2017-11" db="EMBL/GenBank/DDBJ databases">
        <title>Coralsnake Venomics: Analyses of Venom Gland Transcriptomes and Proteomes of Six Brazilian Taxa.</title>
        <authorList>
            <person name="Aird S.D."/>
            <person name="Jorge da Silva N."/>
            <person name="Qiu L."/>
            <person name="Villar-Briones A."/>
            <person name="Aparecida-Saddi V."/>
            <person name="Campos-Telles M.P."/>
            <person name="Grau M."/>
            <person name="Mikheyev A.S."/>
        </authorList>
    </citation>
    <scope>NUCLEOTIDE SEQUENCE</scope>
    <source>
        <tissue evidence="1">Venom_gland</tissue>
    </source>
</reference>
<dbReference type="AlphaFoldDB" id="A0A2D4G5K5"/>
<organism evidence="1">
    <name type="scientific">Micrurus corallinus</name>
    <name type="common">Brazilian coral snake</name>
    <dbReference type="NCBI Taxonomy" id="54390"/>
    <lineage>
        <taxon>Eukaryota</taxon>
        <taxon>Metazoa</taxon>
        <taxon>Chordata</taxon>
        <taxon>Craniata</taxon>
        <taxon>Vertebrata</taxon>
        <taxon>Euteleostomi</taxon>
        <taxon>Lepidosauria</taxon>
        <taxon>Squamata</taxon>
        <taxon>Bifurcata</taxon>
        <taxon>Unidentata</taxon>
        <taxon>Episquamata</taxon>
        <taxon>Toxicofera</taxon>
        <taxon>Serpentes</taxon>
        <taxon>Colubroidea</taxon>
        <taxon>Elapidae</taxon>
        <taxon>Elapinae</taxon>
        <taxon>Micrurus</taxon>
    </lineage>
</organism>
<protein>
    <submittedName>
        <fullName evidence="1">Uncharacterized protein</fullName>
    </submittedName>
</protein>
<reference evidence="1" key="1">
    <citation type="submission" date="2017-07" db="EMBL/GenBank/DDBJ databases">
        <authorList>
            <person name="Mikheyev A."/>
            <person name="Grau M."/>
        </authorList>
    </citation>
    <scope>NUCLEOTIDE SEQUENCE</scope>
    <source>
        <tissue evidence="1">Venom_gland</tissue>
    </source>
</reference>
<sequence length="126" mass="14606">MKEYTIQFYQPVAIYLFILYCSVSQPVGRERGWGREGLKNYYYLNLELSLVGLWAQKVYIKGICGEEKVEKHCFTVLGNKEISVNRCLLTMLSSNLKIISLTEKWGSRLFPLSPPEKDILNTLKHI</sequence>
<proteinExistence type="predicted"/>
<evidence type="ECO:0000313" key="1">
    <source>
        <dbReference type="EMBL" id="LAA55033.1"/>
    </source>
</evidence>